<dbReference type="RefSeq" id="WP_150337748.1">
    <property type="nucleotide sequence ID" value="NZ_JAERIX010000024.1"/>
</dbReference>
<comment type="caution">
    <text evidence="1">The sequence shown here is derived from an EMBL/GenBank/DDBJ whole genome shotgun (WGS) entry which is preliminary data.</text>
</comment>
<evidence type="ECO:0000313" key="2">
    <source>
        <dbReference type="Proteomes" id="UP000323707"/>
    </source>
</evidence>
<gene>
    <name evidence="1" type="ORF">F4V45_07635</name>
</gene>
<dbReference type="EMBL" id="VXKE01000021">
    <property type="protein sequence ID" value="KAA8707732.1"/>
    <property type="molecule type" value="Genomic_DNA"/>
</dbReference>
<dbReference type="InterPro" id="IPR043461">
    <property type="entry name" value="LpxH-like"/>
</dbReference>
<proteinExistence type="predicted"/>
<dbReference type="GO" id="GO:0009245">
    <property type="term" value="P:lipid A biosynthetic process"/>
    <property type="evidence" value="ECO:0007669"/>
    <property type="project" value="TreeGrafter"/>
</dbReference>
<dbReference type="InterPro" id="IPR029052">
    <property type="entry name" value="Metallo-depent_PP-like"/>
</dbReference>
<sequence>MAIALDSSSLHIPEILSPAVFIADAHYIPEPSYTFTLDSSKPESSQNTSPKAPLESKWEFLDSSSPYPRYIGENGLTGLLQSLLLKPPAQLFLMGDIAHLFIPHITHNATIHRELIALLNALSHCMEVFYFEGNHDFGLDSRLLPRVKIYPRKLQPAIFTYQNQPFLLSHGDCFITKGYECYITALSAPFTLSVLKLIDTLSLGYIHSYAQSLVNAKHIKSLAFNDDDFRVFASKRIAAYKHYAHSNTHDLLSPQNQAHKPYGQTLEKCELGVIEGHFHIGKRWQSFFALPSFYCEKRILIL</sequence>
<accession>A0A5M9QJE7</accession>
<dbReference type="PANTHER" id="PTHR34990:SF2">
    <property type="entry name" value="BLL8164 PROTEIN"/>
    <property type="match status" value="1"/>
</dbReference>
<protein>
    <submittedName>
        <fullName evidence="1">Uncharacterized protein</fullName>
    </submittedName>
</protein>
<name>A0A5M9QJE7_9HELI</name>
<dbReference type="GO" id="GO:0008758">
    <property type="term" value="F:UDP-2,3-diacylglucosamine hydrolase activity"/>
    <property type="evidence" value="ECO:0007669"/>
    <property type="project" value="TreeGrafter"/>
</dbReference>
<dbReference type="GO" id="GO:0016020">
    <property type="term" value="C:membrane"/>
    <property type="evidence" value="ECO:0007669"/>
    <property type="project" value="GOC"/>
</dbReference>
<dbReference type="AlphaFoldDB" id="A0A5M9QJE7"/>
<evidence type="ECO:0000313" key="1">
    <source>
        <dbReference type="EMBL" id="KAA8707732.1"/>
    </source>
</evidence>
<dbReference type="Proteomes" id="UP000323707">
    <property type="component" value="Unassembled WGS sequence"/>
</dbReference>
<reference evidence="1 2" key="1">
    <citation type="submission" date="2019-09" db="EMBL/GenBank/DDBJ databases">
        <title>Draft genome sequence of various Type strains from the CCUG.</title>
        <authorList>
            <person name="Pineiro-Iglesias B."/>
            <person name="Tunovic T."/>
            <person name="Unosson C."/>
            <person name="Inganas E."/>
            <person name="Ohlen M."/>
            <person name="Cardew S."/>
            <person name="Jensie-Markopoulos S."/>
            <person name="Salva-Serra F."/>
            <person name="Jaen-Luchoro D."/>
            <person name="Karlsson R."/>
            <person name="Svensson-Stadler L."/>
            <person name="Chun J."/>
            <person name="Moore E."/>
        </authorList>
    </citation>
    <scope>NUCLEOTIDE SEQUENCE [LARGE SCALE GENOMIC DNA]</scope>
    <source>
        <strain evidence="1 2">CCUG 32756T</strain>
    </source>
</reference>
<dbReference type="SUPFAM" id="SSF56300">
    <property type="entry name" value="Metallo-dependent phosphatases"/>
    <property type="match status" value="1"/>
</dbReference>
<dbReference type="PANTHER" id="PTHR34990">
    <property type="entry name" value="UDP-2,3-DIACYLGLUCOSAMINE HYDROLASE-RELATED"/>
    <property type="match status" value="1"/>
</dbReference>
<organism evidence="1 2">
    <name type="scientific">Helicobacter canis</name>
    <dbReference type="NCBI Taxonomy" id="29419"/>
    <lineage>
        <taxon>Bacteria</taxon>
        <taxon>Pseudomonadati</taxon>
        <taxon>Campylobacterota</taxon>
        <taxon>Epsilonproteobacteria</taxon>
        <taxon>Campylobacterales</taxon>
        <taxon>Helicobacteraceae</taxon>
        <taxon>Helicobacter</taxon>
    </lineage>
</organism>